<dbReference type="RefSeq" id="WP_093572487.1">
    <property type="nucleotide sequence ID" value="NZ_FOWC01000001.1"/>
</dbReference>
<evidence type="ECO:0000256" key="3">
    <source>
        <dbReference type="ARBA" id="ARBA00022801"/>
    </source>
</evidence>
<dbReference type="AlphaFoldDB" id="A0A1I5G1D0"/>
<sequence length="164" mass="17669">MKILVLGPAGAGKTTAVHAVSEIAPVRTDAGATTAALDFGRLGEGERRRYLFGAPGQARFWFRWPDLVRGADAALVVVDPRRIADAYPVLDAVEGLRLPFVVGVNCFDGLLARPLHDVRWALTVREGIPVHPFDARDPASVREVLDLLQAGVAEGSQERQPSPL</sequence>
<dbReference type="SUPFAM" id="SSF52540">
    <property type="entry name" value="P-loop containing nucleoside triphosphate hydrolases"/>
    <property type="match status" value="1"/>
</dbReference>
<dbReference type="InterPro" id="IPR052705">
    <property type="entry name" value="Gliding_Motility_GTPase"/>
</dbReference>
<evidence type="ECO:0008006" key="7">
    <source>
        <dbReference type="Google" id="ProtNLM"/>
    </source>
</evidence>
<dbReference type="PANTHER" id="PTHR42708:SF1">
    <property type="entry name" value="GLIDING MOTILITY PROTEIN MGLA"/>
    <property type="match status" value="1"/>
</dbReference>
<keyword evidence="3" id="KW-0378">Hydrolase</keyword>
<dbReference type="Gene3D" id="3.40.50.300">
    <property type="entry name" value="P-loop containing nucleotide triphosphate hydrolases"/>
    <property type="match status" value="1"/>
</dbReference>
<evidence type="ECO:0000256" key="2">
    <source>
        <dbReference type="ARBA" id="ARBA00022741"/>
    </source>
</evidence>
<dbReference type="OrthoDB" id="3619166at2"/>
<accession>A0A1I5G1D0</accession>
<protein>
    <recommendedName>
        <fullName evidence="7">ATP-binding protein</fullName>
    </recommendedName>
</protein>
<evidence type="ECO:0000256" key="4">
    <source>
        <dbReference type="ARBA" id="ARBA00023134"/>
    </source>
</evidence>
<dbReference type="GO" id="GO:0005525">
    <property type="term" value="F:GTP binding"/>
    <property type="evidence" value="ECO:0007669"/>
    <property type="project" value="UniProtKB-KW"/>
</dbReference>
<proteinExistence type="inferred from homology"/>
<dbReference type="PANTHER" id="PTHR42708">
    <property type="entry name" value="ATP/GTP-BINDING PROTEIN-RELATED"/>
    <property type="match status" value="1"/>
</dbReference>
<evidence type="ECO:0000256" key="1">
    <source>
        <dbReference type="ARBA" id="ARBA00005290"/>
    </source>
</evidence>
<dbReference type="Pfam" id="PF03029">
    <property type="entry name" value="ATP_bind_1"/>
    <property type="match status" value="1"/>
</dbReference>
<reference evidence="6" key="1">
    <citation type="submission" date="2016-10" db="EMBL/GenBank/DDBJ databases">
        <authorList>
            <person name="Varghese N."/>
            <person name="Submissions S."/>
        </authorList>
    </citation>
    <scope>NUCLEOTIDE SEQUENCE [LARGE SCALE GENOMIC DNA]</scope>
    <source>
        <strain evidence="6">DSM 44637</strain>
    </source>
</reference>
<keyword evidence="2" id="KW-0547">Nucleotide-binding</keyword>
<dbReference type="EMBL" id="FOWC01000001">
    <property type="protein sequence ID" value="SFO29802.1"/>
    <property type="molecule type" value="Genomic_DNA"/>
</dbReference>
<keyword evidence="4" id="KW-0342">GTP-binding</keyword>
<dbReference type="STRING" id="112413.SAMN05421854_1011392"/>
<dbReference type="InterPro" id="IPR027417">
    <property type="entry name" value="P-loop_NTPase"/>
</dbReference>
<dbReference type="CDD" id="cd00882">
    <property type="entry name" value="Ras_like_GTPase"/>
    <property type="match status" value="1"/>
</dbReference>
<organism evidence="5 6">
    <name type="scientific">Amycolatopsis rubida</name>
    <dbReference type="NCBI Taxonomy" id="112413"/>
    <lineage>
        <taxon>Bacteria</taxon>
        <taxon>Bacillati</taxon>
        <taxon>Actinomycetota</taxon>
        <taxon>Actinomycetes</taxon>
        <taxon>Pseudonocardiales</taxon>
        <taxon>Pseudonocardiaceae</taxon>
        <taxon>Amycolatopsis</taxon>
    </lineage>
</organism>
<evidence type="ECO:0000313" key="5">
    <source>
        <dbReference type="EMBL" id="SFO29802.1"/>
    </source>
</evidence>
<dbReference type="GO" id="GO:0016787">
    <property type="term" value="F:hydrolase activity"/>
    <property type="evidence" value="ECO:0007669"/>
    <property type="project" value="UniProtKB-KW"/>
</dbReference>
<evidence type="ECO:0000313" key="6">
    <source>
        <dbReference type="Proteomes" id="UP000199137"/>
    </source>
</evidence>
<gene>
    <name evidence="5" type="ORF">SAMN05421854_1011392</name>
</gene>
<comment type="similarity">
    <text evidence="1">Belongs to the GPN-loop GTPase family.</text>
</comment>
<name>A0A1I5G1D0_9PSEU</name>
<dbReference type="InterPro" id="IPR004130">
    <property type="entry name" value="Gpn"/>
</dbReference>
<dbReference type="Proteomes" id="UP000199137">
    <property type="component" value="Unassembled WGS sequence"/>
</dbReference>